<protein>
    <submittedName>
        <fullName evidence="1">Uncharacterized protein</fullName>
    </submittedName>
</protein>
<comment type="caution">
    <text evidence="1">The sequence shown here is derived from an EMBL/GenBank/DDBJ whole genome shotgun (WGS) entry which is preliminary data.</text>
</comment>
<reference evidence="1" key="1">
    <citation type="submission" date="2022-04" db="EMBL/GenBank/DDBJ databases">
        <title>Carnegiea gigantea Genome sequencing and assembly v2.</title>
        <authorList>
            <person name="Copetti D."/>
            <person name="Sanderson M.J."/>
            <person name="Burquez A."/>
            <person name="Wojciechowski M.F."/>
        </authorList>
    </citation>
    <scope>NUCLEOTIDE SEQUENCE</scope>
    <source>
        <strain evidence="1">SGP5-SGP5p</strain>
        <tissue evidence="1">Aerial part</tissue>
    </source>
</reference>
<organism evidence="1 2">
    <name type="scientific">Carnegiea gigantea</name>
    <dbReference type="NCBI Taxonomy" id="171969"/>
    <lineage>
        <taxon>Eukaryota</taxon>
        <taxon>Viridiplantae</taxon>
        <taxon>Streptophyta</taxon>
        <taxon>Embryophyta</taxon>
        <taxon>Tracheophyta</taxon>
        <taxon>Spermatophyta</taxon>
        <taxon>Magnoliopsida</taxon>
        <taxon>eudicotyledons</taxon>
        <taxon>Gunneridae</taxon>
        <taxon>Pentapetalae</taxon>
        <taxon>Caryophyllales</taxon>
        <taxon>Cactineae</taxon>
        <taxon>Cactaceae</taxon>
        <taxon>Cactoideae</taxon>
        <taxon>Echinocereeae</taxon>
        <taxon>Carnegiea</taxon>
    </lineage>
</organism>
<dbReference type="Proteomes" id="UP001153076">
    <property type="component" value="Unassembled WGS sequence"/>
</dbReference>
<evidence type="ECO:0000313" key="1">
    <source>
        <dbReference type="EMBL" id="KAJ8426370.1"/>
    </source>
</evidence>
<accession>A0A9Q1GTJ7</accession>
<sequence>MKSDHRSRVPLPTNIFLTTEVHGWKDSHVVFDKLGVPKGERTQNFLVAFLSCYLCMVILLVRDAGCIRPENFLVASSIERDQACCLCFTILARAVLAKKGDHTPWHFLYPWVTKYFRTYNFDDNVLSNLRMPKLVGFSRAKSFDLDEAHELISSKRGFCWNSATSHRIKETLIDNGQLSQADFAYFASILRFCFGSLLPPEVQQIIWHSSGHSCRHRLPILPTSQIMLWLHQACVWYETNSRVLFPGQCPSLERKFTHRFREWSSEVFLTSLDIYTGGNSKRTIDSSSDQNIQKGLRQHSSDEDLKSKCCHLSHTYLHNSHLGVAMIAKAPDKVIVTPEPSPSIACRRMLKSIAICSLDEQGMLNVQGSKLNYGKVIFPPPDGAENIMDILDCDPSCTECMFDSLYDLINERGGIATPLKNKVEKLVHQVRDLKDMQVSYSN</sequence>
<name>A0A9Q1GTJ7_9CARY</name>
<proteinExistence type="predicted"/>
<dbReference type="EMBL" id="JAKOGI010001301">
    <property type="protein sequence ID" value="KAJ8426370.1"/>
    <property type="molecule type" value="Genomic_DNA"/>
</dbReference>
<gene>
    <name evidence="1" type="ORF">Cgig2_001896</name>
</gene>
<evidence type="ECO:0000313" key="2">
    <source>
        <dbReference type="Proteomes" id="UP001153076"/>
    </source>
</evidence>
<keyword evidence="2" id="KW-1185">Reference proteome</keyword>
<dbReference type="AlphaFoldDB" id="A0A9Q1GTJ7"/>
<dbReference type="OrthoDB" id="913267at2759"/>